<feature type="compositionally biased region" description="Acidic residues" evidence="12">
    <location>
        <begin position="904"/>
        <end position="940"/>
    </location>
</feature>
<evidence type="ECO:0000256" key="3">
    <source>
        <dbReference type="ARBA" id="ARBA00010511"/>
    </source>
</evidence>
<feature type="compositionally biased region" description="Basic and acidic residues" evidence="12">
    <location>
        <begin position="1121"/>
        <end position="1134"/>
    </location>
</feature>
<accession>A0A2D0RAA6</accession>
<evidence type="ECO:0000256" key="1">
    <source>
        <dbReference type="ARBA" id="ARBA00004123"/>
    </source>
</evidence>
<dbReference type="AlphaFoldDB" id="A0A2D0RAA6"/>
<keyword evidence="5" id="KW-0963">Cytoplasm</keyword>
<dbReference type="CTD" id="27043"/>
<reference evidence="16" key="2">
    <citation type="submission" date="2025-08" db="UniProtKB">
        <authorList>
            <consortium name="RefSeq"/>
        </authorList>
    </citation>
    <scope>IDENTIFICATION</scope>
    <source>
        <tissue evidence="16">Blood</tissue>
    </source>
</reference>
<evidence type="ECO:0000256" key="10">
    <source>
        <dbReference type="ARBA" id="ARBA00023242"/>
    </source>
</evidence>
<proteinExistence type="inferred from homology"/>
<keyword evidence="6" id="KW-0678">Repressor</keyword>
<dbReference type="STRING" id="7998.ENSIPUP00000006633"/>
<dbReference type="RefSeq" id="XP_017327497.1">
    <property type="nucleotide sequence ID" value="XM_017472008.3"/>
</dbReference>
<name>A0A2D0RAA6_ICTPU</name>
<evidence type="ECO:0000259" key="14">
    <source>
        <dbReference type="Pfam" id="PF08167"/>
    </source>
</evidence>
<dbReference type="Pfam" id="PF08167">
    <property type="entry name" value="RIX1"/>
    <property type="match status" value="1"/>
</dbReference>
<feature type="compositionally biased region" description="Polar residues" evidence="12">
    <location>
        <begin position="789"/>
        <end position="798"/>
    </location>
</feature>
<dbReference type="InterPro" id="IPR016024">
    <property type="entry name" value="ARM-type_fold"/>
</dbReference>
<feature type="compositionally biased region" description="Acidic residues" evidence="12">
    <location>
        <begin position="954"/>
        <end position="979"/>
    </location>
</feature>
<feature type="compositionally biased region" description="Polar residues" evidence="12">
    <location>
        <begin position="880"/>
        <end position="903"/>
    </location>
</feature>
<dbReference type="PANTHER" id="PTHR34105:SF1">
    <property type="entry name" value="PROLINE-, GLUTAMIC ACID- AND LEUCINE-RICH PROTEIN 1"/>
    <property type="match status" value="1"/>
</dbReference>
<comment type="subcellular location">
    <subcellularLocation>
        <location evidence="2">Cytoplasm</location>
    </subcellularLocation>
    <subcellularLocation>
        <location evidence="1">Nucleus</location>
    </subcellularLocation>
</comment>
<feature type="domain" description="PELP1 middle" evidence="13">
    <location>
        <begin position="391"/>
        <end position="447"/>
    </location>
</feature>
<dbReference type="SUPFAM" id="SSF48371">
    <property type="entry name" value="ARM repeat"/>
    <property type="match status" value="1"/>
</dbReference>
<reference evidence="15" key="1">
    <citation type="journal article" date="2016" name="Nat. Commun.">
        <title>The channel catfish genome sequence provides insights into the evolution of scale formation in teleosts.</title>
        <authorList>
            <person name="Liu Z."/>
            <person name="Liu S."/>
            <person name="Yao J."/>
            <person name="Bao L."/>
            <person name="Zhang J."/>
            <person name="Li Y."/>
            <person name="Jiang C."/>
            <person name="Sun L."/>
            <person name="Wang R."/>
            <person name="Zhang Y."/>
            <person name="Zhou T."/>
            <person name="Zeng Q."/>
            <person name="Fu Q."/>
            <person name="Gao S."/>
            <person name="Li N."/>
            <person name="Koren S."/>
            <person name="Jiang Y."/>
            <person name="Zimin A."/>
            <person name="Xu P."/>
            <person name="Phillippy A.M."/>
            <person name="Geng X."/>
            <person name="Song L."/>
            <person name="Sun F."/>
            <person name="Li C."/>
            <person name="Wang X."/>
            <person name="Chen A."/>
            <person name="Jin Y."/>
            <person name="Yuan Z."/>
            <person name="Yang Y."/>
            <person name="Tan S."/>
            <person name="Peatman E."/>
            <person name="Lu J."/>
            <person name="Qin Z."/>
            <person name="Dunham R."/>
            <person name="Li Z."/>
            <person name="Sonstegard T."/>
            <person name="Feng J."/>
            <person name="Danzmann R.G."/>
            <person name="Schroeder S."/>
            <person name="Scheffler B."/>
            <person name="Duke M.V."/>
            <person name="Ballard L."/>
            <person name="Kucuktas H."/>
            <person name="Kaltenboeck L."/>
            <person name="Liu H."/>
            <person name="Armbruster J."/>
            <person name="Xie Y."/>
            <person name="Kirby M.L."/>
            <person name="Tian Y."/>
            <person name="Flanagan M.E."/>
            <person name="Mu W."/>
            <person name="Waldbieser G.C."/>
        </authorList>
    </citation>
    <scope>NUCLEOTIDE SEQUENCE [LARGE SCALE GENOMIC DNA]</scope>
    <source>
        <strain evidence="15">SDA103</strain>
    </source>
</reference>
<dbReference type="OrthoDB" id="20900at2759"/>
<dbReference type="Gene3D" id="1.25.10.10">
    <property type="entry name" value="Leucine-rich Repeat Variant"/>
    <property type="match status" value="1"/>
</dbReference>
<evidence type="ECO:0000256" key="11">
    <source>
        <dbReference type="ARBA" id="ARBA00030054"/>
    </source>
</evidence>
<dbReference type="InterPro" id="IPR011989">
    <property type="entry name" value="ARM-like"/>
</dbReference>
<keyword evidence="7" id="KW-0677">Repeat</keyword>
<feature type="domain" description="Pre-rRNA-processing protein RIX1 N-terminal" evidence="14">
    <location>
        <begin position="20"/>
        <end position="194"/>
    </location>
</feature>
<feature type="region of interest" description="Disordered" evidence="12">
    <location>
        <begin position="759"/>
        <end position="798"/>
    </location>
</feature>
<evidence type="ECO:0000313" key="16">
    <source>
        <dbReference type="RefSeq" id="XP_017327497.1"/>
    </source>
</evidence>
<organism evidence="15 16">
    <name type="scientific">Ictalurus punctatus</name>
    <name type="common">Channel catfish</name>
    <name type="synonym">Silurus punctatus</name>
    <dbReference type="NCBI Taxonomy" id="7998"/>
    <lineage>
        <taxon>Eukaryota</taxon>
        <taxon>Metazoa</taxon>
        <taxon>Chordata</taxon>
        <taxon>Craniata</taxon>
        <taxon>Vertebrata</taxon>
        <taxon>Euteleostomi</taxon>
        <taxon>Actinopterygii</taxon>
        <taxon>Neopterygii</taxon>
        <taxon>Teleostei</taxon>
        <taxon>Ostariophysi</taxon>
        <taxon>Siluriformes</taxon>
        <taxon>Ictaluridae</taxon>
        <taxon>Ictalurus</taxon>
    </lineage>
</organism>
<dbReference type="KEGG" id="ipu:108267685"/>
<protein>
    <recommendedName>
        <fullName evidence="4">Proline-, glutamic acid- and leucine-rich protein 1</fullName>
    </recommendedName>
    <alternativeName>
        <fullName evidence="11">Modulator of non-genomic activity of estrogen receptor</fullName>
    </alternativeName>
</protein>
<dbReference type="GO" id="GO:0005634">
    <property type="term" value="C:nucleus"/>
    <property type="evidence" value="ECO:0007669"/>
    <property type="project" value="UniProtKB-SubCell"/>
</dbReference>
<feature type="compositionally biased region" description="Basic and acidic residues" evidence="12">
    <location>
        <begin position="1157"/>
        <end position="1181"/>
    </location>
</feature>
<feature type="region of interest" description="Disordered" evidence="12">
    <location>
        <begin position="1065"/>
        <end position="1227"/>
    </location>
</feature>
<evidence type="ECO:0000256" key="9">
    <source>
        <dbReference type="ARBA" id="ARBA00023163"/>
    </source>
</evidence>
<dbReference type="InterPro" id="IPR012980">
    <property type="entry name" value="PELP1_middle"/>
</dbReference>
<keyword evidence="9" id="KW-0804">Transcription</keyword>
<evidence type="ECO:0000259" key="13">
    <source>
        <dbReference type="Pfam" id="PF08166"/>
    </source>
</evidence>
<dbReference type="GO" id="GO:0006364">
    <property type="term" value="P:rRNA processing"/>
    <property type="evidence" value="ECO:0007669"/>
    <property type="project" value="TreeGrafter"/>
</dbReference>
<feature type="compositionally biased region" description="Polar residues" evidence="12">
    <location>
        <begin position="1089"/>
        <end position="1102"/>
    </location>
</feature>
<evidence type="ECO:0000256" key="5">
    <source>
        <dbReference type="ARBA" id="ARBA00022490"/>
    </source>
</evidence>
<dbReference type="Pfam" id="PF08166">
    <property type="entry name" value="PELP1_HEAT"/>
    <property type="match status" value="2"/>
</dbReference>
<evidence type="ECO:0000256" key="6">
    <source>
        <dbReference type="ARBA" id="ARBA00022491"/>
    </source>
</evidence>
<evidence type="ECO:0000313" key="15">
    <source>
        <dbReference type="Proteomes" id="UP000221080"/>
    </source>
</evidence>
<feature type="region of interest" description="Disordered" evidence="12">
    <location>
        <begin position="880"/>
        <end position="988"/>
    </location>
</feature>
<evidence type="ECO:0000256" key="2">
    <source>
        <dbReference type="ARBA" id="ARBA00004496"/>
    </source>
</evidence>
<evidence type="ECO:0000256" key="12">
    <source>
        <dbReference type="SAM" id="MobiDB-lite"/>
    </source>
</evidence>
<dbReference type="GO" id="GO:0005737">
    <property type="term" value="C:cytoplasm"/>
    <property type="evidence" value="ECO:0007669"/>
    <property type="project" value="UniProtKB-SubCell"/>
</dbReference>
<feature type="domain" description="PELP1 middle" evidence="13">
    <location>
        <begin position="550"/>
        <end position="613"/>
    </location>
</feature>
<dbReference type="PANTHER" id="PTHR34105">
    <property type="entry name" value="PROLINE-, GLUTAMIC ACID- AND LEUCINE-RICH PROTEIN 1"/>
    <property type="match status" value="1"/>
</dbReference>
<keyword evidence="10" id="KW-0539">Nucleus</keyword>
<sequence>MATAAWLHGPKNVRLTEGLVSALKEERPEYLPALLANYREHGVVGTQNSGTVGGLVGISNSRLGSSKTRFEGLCLLSMLVKDSSSEVFQQHCLSWLRSLQQIIQSQAPLPSVQLAVSVLQDVLQYSSQLPELAREVGLNSILGILTSLLGLKSECHLAAMEGMMACMTYYPRACGSLKEKLGVYFLSKMDSDNPKVQDVACECYGWLPCLGGVLERGGGGRRAEGWTSQVHCLLASANSILGQLYQGIETEETIQYEGPGVELPFPPLDEVDPLLILQLRHRYRAVCLALKHTLSVDPATSVRLPIQHVLNVVCRALAVSIKNINVTSEGCLKLLVLPSVHSDSLEVLSALIKAVGAGLVQYCNVLSRLFSQALCAWTSLPEASLGQQRAYSAVRVALYRTLELWVRVGRASSSVLQGSSSHSELLFAHLIGDITPGTEAVKLRAGQTAMSDLVAAAGKTGPRRTKGMGIGDPGGVSLQRKGDALANQDTCFAALRVLKQIVLTSGTLLKEDLHKKLQELVVPLCVKLQQQAQYSNWDVGSIGGQYGSASPRCELYALLLALVLVPSPRWPAPLSCAVCVFSQGRRDRNITVSSFCAEALTICNALLHPRTPSISLPLPPLTLKPTPAASVLAPTQNPSLSLPTLMGAPAPGPSFAPRHPLSLGPASLLGSLENHLPLGPPVLPTSVGATGAQGDLLLSSPAQAAELAGLAAPPETQRQVFLRYDKEEPEDVEISLESDSDDSVVIMPQGMMLEMQEGAANTQSLPPPSGSAITVPNAGLGSEAGPVESSLSSDLPTSIGHQMLPADANNINSFPGSSQTEQLVSLVPPLNSNSVPLAVSSAALGNSLPAGAQLQQMLMQPSPGGQPSQLGLSLHMQLQNQLVQSSRQPAASEQDQNVININSTDDEEEEEDEEMEDEDELGEEEEEEEGLDEDEEEEEGSDFHDVYYQGADFEAYDDDDEGEEMEEEEDEEDDEEDIQQLDADNRRDVIGAEEREVMIEGQEERGVGTFPMEGERPVEGGIEEMKAVQSIYEEEDIKDKGSIEEIENIGAVERNESVVGEQQIETLVIGAEGEQSEENASVDAADQEVQPQEQEGSRSESVVTPEDSGISPGGQEQEVAVEVRDNEPSAKAEQEEIPNPSTATTSEDTAPQVVVETAEKEVVEGTKVEEEEARGTKRKLEDQEEGEVSEQNSEKKKLDDEAMASMLADFVDCPPDDEDRSASHSHS</sequence>
<evidence type="ECO:0000256" key="4">
    <source>
        <dbReference type="ARBA" id="ARBA00018417"/>
    </source>
</evidence>
<gene>
    <name evidence="16" type="primary">pelp1</name>
</gene>
<keyword evidence="8" id="KW-0010">Activator</keyword>
<dbReference type="GeneID" id="108267685"/>
<comment type="similarity">
    <text evidence="3">Belongs to the RIX1/PELP1 family.</text>
</comment>
<keyword evidence="15" id="KW-1185">Reference proteome</keyword>
<feature type="compositionally biased region" description="Polar residues" evidence="12">
    <location>
        <begin position="1139"/>
        <end position="1149"/>
    </location>
</feature>
<evidence type="ECO:0000256" key="7">
    <source>
        <dbReference type="ARBA" id="ARBA00022737"/>
    </source>
</evidence>
<dbReference type="Proteomes" id="UP000221080">
    <property type="component" value="Chromosome 7"/>
</dbReference>
<dbReference type="InterPro" id="IPR012583">
    <property type="entry name" value="RIX1_N"/>
</dbReference>
<evidence type="ECO:0000256" key="8">
    <source>
        <dbReference type="ARBA" id="ARBA00023159"/>
    </source>
</evidence>
<dbReference type="OMA" id="DFIACPP"/>